<dbReference type="Proteomes" id="UP001500843">
    <property type="component" value="Unassembled WGS sequence"/>
</dbReference>
<protein>
    <submittedName>
        <fullName evidence="1">Uncharacterized protein</fullName>
    </submittedName>
</protein>
<name>A0ABP8XGS3_9MICO</name>
<sequence length="221" mass="24004">MARRNPVEVDARRYALADLLTERRYRSERTAAELLTDSADSLAREAARLLVAGDIPTARRYARAHQLVAQSGARLVTRQRRAVEAKYAREAAVHGITEGTVVRTTRGNALVPAGIVCKVETVRGPALFATIDGERRVVWGSDVERVEPIQESGIGTERIDVDDTVLTPSRGIGVVEHVDTVSGVTVRVDGEQWRYNPEQLTRVSAVAPDGAAGSCRPAVAR</sequence>
<accession>A0ABP8XGS3</accession>
<proteinExistence type="predicted"/>
<reference evidence="2" key="1">
    <citation type="journal article" date="2019" name="Int. J. Syst. Evol. Microbiol.">
        <title>The Global Catalogue of Microorganisms (GCM) 10K type strain sequencing project: providing services to taxonomists for standard genome sequencing and annotation.</title>
        <authorList>
            <consortium name="The Broad Institute Genomics Platform"/>
            <consortium name="The Broad Institute Genome Sequencing Center for Infectious Disease"/>
            <person name="Wu L."/>
            <person name="Ma J."/>
        </authorList>
    </citation>
    <scope>NUCLEOTIDE SEQUENCE [LARGE SCALE GENOMIC DNA]</scope>
    <source>
        <strain evidence="2">JCM 17975</strain>
    </source>
</reference>
<dbReference type="EMBL" id="BAABHM010000013">
    <property type="protein sequence ID" value="GAA4707251.1"/>
    <property type="molecule type" value="Genomic_DNA"/>
</dbReference>
<organism evidence="1 2">
    <name type="scientific">Promicromonospora umidemergens</name>
    <dbReference type="NCBI Taxonomy" id="629679"/>
    <lineage>
        <taxon>Bacteria</taxon>
        <taxon>Bacillati</taxon>
        <taxon>Actinomycetota</taxon>
        <taxon>Actinomycetes</taxon>
        <taxon>Micrococcales</taxon>
        <taxon>Promicromonosporaceae</taxon>
        <taxon>Promicromonospora</taxon>
    </lineage>
</organism>
<evidence type="ECO:0000313" key="2">
    <source>
        <dbReference type="Proteomes" id="UP001500843"/>
    </source>
</evidence>
<comment type="caution">
    <text evidence="1">The sequence shown here is derived from an EMBL/GenBank/DDBJ whole genome shotgun (WGS) entry which is preliminary data.</text>
</comment>
<keyword evidence="2" id="KW-1185">Reference proteome</keyword>
<dbReference type="RefSeq" id="WP_253873023.1">
    <property type="nucleotide sequence ID" value="NZ_BAABHM010000013.1"/>
</dbReference>
<gene>
    <name evidence="1" type="ORF">GCM10023198_32090</name>
</gene>
<evidence type="ECO:0000313" key="1">
    <source>
        <dbReference type="EMBL" id="GAA4707251.1"/>
    </source>
</evidence>